<dbReference type="EMBL" id="JAINZZ010000048">
    <property type="protein sequence ID" value="MBY8881419.1"/>
    <property type="molecule type" value="Genomic_DNA"/>
</dbReference>
<keyword evidence="2" id="KW-1185">Reference proteome</keyword>
<accession>A0ABS7QFE5</accession>
<dbReference type="RefSeq" id="WP_222967332.1">
    <property type="nucleotide sequence ID" value="NZ_JAINZZ010000048.1"/>
</dbReference>
<proteinExistence type="predicted"/>
<comment type="caution">
    <text evidence="1">The sequence shown here is derived from an EMBL/GenBank/DDBJ whole genome shotgun (WGS) entry which is preliminary data.</text>
</comment>
<dbReference type="Proteomes" id="UP000778578">
    <property type="component" value="Unassembled WGS sequence"/>
</dbReference>
<sequence>MPGPPEGPQEVWDACVAYADAVFEVHDHVPWQRDRLLDSYAAWRLSAPTADGLSRTLLALRLYALSTDDAAAPGRPSTRVDPAGVPLALAVSDPRQHYELFAGLDAVVPDAVRSHWLNILKLLTYEQRGSAVTLARLDAGIRTVVTRLTERYREPDLTMRDLRCALKNTTEA</sequence>
<name>A0ABS7QFE5_9ACTN</name>
<reference evidence="1 2" key="1">
    <citation type="submission" date="2021-08" db="EMBL/GenBank/DDBJ databases">
        <title>WGS of actinomycetes from Thailand.</title>
        <authorList>
            <person name="Thawai C."/>
        </authorList>
    </citation>
    <scope>NUCLEOTIDE SEQUENCE [LARGE SCALE GENOMIC DNA]</scope>
    <source>
        <strain evidence="1 2">PLK6-54</strain>
    </source>
</reference>
<evidence type="ECO:0000313" key="2">
    <source>
        <dbReference type="Proteomes" id="UP000778578"/>
    </source>
</evidence>
<gene>
    <name evidence="1" type="ORF">K7862_27830</name>
</gene>
<evidence type="ECO:0000313" key="1">
    <source>
        <dbReference type="EMBL" id="MBY8881419.1"/>
    </source>
</evidence>
<protein>
    <submittedName>
        <fullName evidence="1">Uncharacterized protein</fullName>
    </submittedName>
</protein>
<organism evidence="1 2">
    <name type="scientific">Actinacidiphila acidipaludis</name>
    <dbReference type="NCBI Taxonomy" id="2873382"/>
    <lineage>
        <taxon>Bacteria</taxon>
        <taxon>Bacillati</taxon>
        <taxon>Actinomycetota</taxon>
        <taxon>Actinomycetes</taxon>
        <taxon>Kitasatosporales</taxon>
        <taxon>Streptomycetaceae</taxon>
        <taxon>Actinacidiphila</taxon>
    </lineage>
</organism>